<evidence type="ECO:0000256" key="1">
    <source>
        <dbReference type="ARBA" id="ARBA00022741"/>
    </source>
</evidence>
<dbReference type="SUPFAM" id="SSF55781">
    <property type="entry name" value="GAF domain-like"/>
    <property type="match status" value="1"/>
</dbReference>
<keyword evidence="8" id="KW-1185">Reference proteome</keyword>
<dbReference type="InterPro" id="IPR025662">
    <property type="entry name" value="Sigma_54_int_dom_ATP-bd_1"/>
</dbReference>
<dbReference type="SMART" id="SM00382">
    <property type="entry name" value="AAA"/>
    <property type="match status" value="1"/>
</dbReference>
<dbReference type="PROSITE" id="PS50045">
    <property type="entry name" value="SIGMA54_INTERACT_4"/>
    <property type="match status" value="1"/>
</dbReference>
<evidence type="ECO:0000256" key="3">
    <source>
        <dbReference type="ARBA" id="ARBA00023015"/>
    </source>
</evidence>
<dbReference type="Gene3D" id="3.40.50.300">
    <property type="entry name" value="P-loop containing nucleotide triphosphate hydrolases"/>
    <property type="match status" value="1"/>
</dbReference>
<protein>
    <submittedName>
        <fullName evidence="7">Formate hydrogenlyase transcriptional activator</fullName>
    </submittedName>
</protein>
<dbReference type="PROSITE" id="PS00676">
    <property type="entry name" value="SIGMA54_INTERACT_2"/>
    <property type="match status" value="1"/>
</dbReference>
<feature type="domain" description="Sigma-54 factor interaction" evidence="6">
    <location>
        <begin position="230"/>
        <end position="459"/>
    </location>
</feature>
<keyword evidence="2" id="KW-0067">ATP-binding</keyword>
<name>A0A286RBY9_9BACT</name>
<dbReference type="Pfam" id="PF25601">
    <property type="entry name" value="AAA_lid_14"/>
    <property type="match status" value="1"/>
</dbReference>
<keyword evidence="1" id="KW-0547">Nucleotide-binding</keyword>
<dbReference type="SUPFAM" id="SSF52540">
    <property type="entry name" value="P-loop containing nucleoside triphosphate hydrolases"/>
    <property type="match status" value="1"/>
</dbReference>
<dbReference type="Pfam" id="PF00158">
    <property type="entry name" value="Sigma54_activat"/>
    <property type="match status" value="1"/>
</dbReference>
<proteinExistence type="predicted"/>
<evidence type="ECO:0000259" key="6">
    <source>
        <dbReference type="PROSITE" id="PS50045"/>
    </source>
</evidence>
<dbReference type="KEGG" id="ttf:THTE_0878"/>
<evidence type="ECO:0000256" key="5">
    <source>
        <dbReference type="ARBA" id="ARBA00023163"/>
    </source>
</evidence>
<evidence type="ECO:0000313" key="7">
    <source>
        <dbReference type="EMBL" id="ASV73480.1"/>
    </source>
</evidence>
<dbReference type="AlphaFoldDB" id="A0A286RBY9"/>
<evidence type="ECO:0000256" key="2">
    <source>
        <dbReference type="ARBA" id="ARBA00022840"/>
    </source>
</evidence>
<dbReference type="SUPFAM" id="SSF46689">
    <property type="entry name" value="Homeodomain-like"/>
    <property type="match status" value="1"/>
</dbReference>
<dbReference type="PANTHER" id="PTHR32071">
    <property type="entry name" value="TRANSCRIPTIONAL REGULATORY PROTEIN"/>
    <property type="match status" value="1"/>
</dbReference>
<dbReference type="InterPro" id="IPR025944">
    <property type="entry name" value="Sigma_54_int_dom_CS"/>
</dbReference>
<dbReference type="Gene3D" id="1.10.10.60">
    <property type="entry name" value="Homeodomain-like"/>
    <property type="match status" value="1"/>
</dbReference>
<reference evidence="7 8" key="1">
    <citation type="journal article" name="Front. Microbiol.">
        <title>Sugar Metabolism of the First Thermophilic Planctomycete Thermogutta terrifontis: Comparative Genomic and Transcriptomic Approaches.</title>
        <authorList>
            <person name="Elcheninov A.G."/>
            <person name="Menzel P."/>
            <person name="Gudbergsdottir S.R."/>
            <person name="Slesarev A.I."/>
            <person name="Kadnikov V.V."/>
            <person name="Krogh A."/>
            <person name="Bonch-Osmolovskaya E.A."/>
            <person name="Peng X."/>
            <person name="Kublanov I.V."/>
        </authorList>
    </citation>
    <scope>NUCLEOTIDE SEQUENCE [LARGE SCALE GENOMIC DNA]</scope>
    <source>
        <strain evidence="7 8">R1</strain>
    </source>
</reference>
<accession>A0A286RBY9</accession>
<dbReference type="GO" id="GO:0016829">
    <property type="term" value="F:lyase activity"/>
    <property type="evidence" value="ECO:0007669"/>
    <property type="project" value="UniProtKB-KW"/>
</dbReference>
<dbReference type="CDD" id="cd00009">
    <property type="entry name" value="AAA"/>
    <property type="match status" value="1"/>
</dbReference>
<dbReference type="GO" id="GO:0043565">
    <property type="term" value="F:sequence-specific DNA binding"/>
    <property type="evidence" value="ECO:0007669"/>
    <property type="project" value="InterPro"/>
</dbReference>
<keyword evidence="7" id="KW-0456">Lyase</keyword>
<organism evidence="7 8">
    <name type="scientific">Thermogutta terrifontis</name>
    <dbReference type="NCBI Taxonomy" id="1331910"/>
    <lineage>
        <taxon>Bacteria</taxon>
        <taxon>Pseudomonadati</taxon>
        <taxon>Planctomycetota</taxon>
        <taxon>Planctomycetia</taxon>
        <taxon>Pirellulales</taxon>
        <taxon>Thermoguttaceae</taxon>
        <taxon>Thermogutta</taxon>
    </lineage>
</organism>
<dbReference type="InterPro" id="IPR002078">
    <property type="entry name" value="Sigma_54_int"/>
</dbReference>
<dbReference type="PROSITE" id="PS00675">
    <property type="entry name" value="SIGMA54_INTERACT_1"/>
    <property type="match status" value="1"/>
</dbReference>
<dbReference type="InterPro" id="IPR002197">
    <property type="entry name" value="HTH_Fis"/>
</dbReference>
<sequence>MFFDEESTRNILAACSKPLNITEISRRGWQILLMMDENTLLVEVWREACRHIEIAESVAGIATVLKNRIPFQVMVVRRLKPSDSVLETVAVAPTVPPWLGQRVTPLSRAALSRLMQWCLGRDVLKMPPNRPDLCGVDLESLLGNAPAAVLVGGLVSDGKATGIALLVEREDGPPFTTSHVQLFHEVLEPLAVSLENDARVRELAVLREAAEAERQSLLARLGRKSLGDTIVGADGGLKHVMERVELVARSDVPVLLLGETGTGKELIARTIHLRSPRAKAPFLRVNCGAIPPELVDSQLFGHEKGSFTGAVETHQGWFERADGGTLFLDEIGELPLDAQVRLLQVLQDGTFERVGGRHPITVDVRIIAATHRNLQEMVRAGRFREDLWYRLAVFPIFLPPLRDRPEDIPALARHFAERAAVRFNLPLQLPTEEDIRLLMSYDWPGNIRELAAVIDRAAILGDGRGLQVAKALGIGTSPGATDHQKENFQDEAFPTLEEVNRRHIEEALRRCAGRIEGPKGAAALLGINPHTLRSRMRKLGIRWQVYRRKSGA</sequence>
<dbReference type="Gene3D" id="1.10.8.60">
    <property type="match status" value="1"/>
</dbReference>
<dbReference type="GO" id="GO:0006355">
    <property type="term" value="P:regulation of DNA-templated transcription"/>
    <property type="evidence" value="ECO:0007669"/>
    <property type="project" value="InterPro"/>
</dbReference>
<dbReference type="FunFam" id="3.40.50.300:FF:000006">
    <property type="entry name" value="DNA-binding transcriptional regulator NtrC"/>
    <property type="match status" value="1"/>
</dbReference>
<dbReference type="InterPro" id="IPR027417">
    <property type="entry name" value="P-loop_NTPase"/>
</dbReference>
<dbReference type="InterPro" id="IPR009057">
    <property type="entry name" value="Homeodomain-like_sf"/>
</dbReference>
<keyword evidence="3" id="KW-0805">Transcription regulation</keyword>
<dbReference type="PROSITE" id="PS00688">
    <property type="entry name" value="SIGMA54_INTERACT_3"/>
    <property type="match status" value="1"/>
</dbReference>
<dbReference type="InterPro" id="IPR003593">
    <property type="entry name" value="AAA+_ATPase"/>
</dbReference>
<dbReference type="Pfam" id="PF02954">
    <property type="entry name" value="HTH_8"/>
    <property type="match status" value="1"/>
</dbReference>
<dbReference type="GO" id="GO:0005524">
    <property type="term" value="F:ATP binding"/>
    <property type="evidence" value="ECO:0007669"/>
    <property type="project" value="UniProtKB-KW"/>
</dbReference>
<dbReference type="Proteomes" id="UP000215086">
    <property type="component" value="Chromosome"/>
</dbReference>
<dbReference type="InterPro" id="IPR025943">
    <property type="entry name" value="Sigma_54_int_dom_ATP-bd_2"/>
</dbReference>
<dbReference type="InterPro" id="IPR058031">
    <property type="entry name" value="AAA_lid_NorR"/>
</dbReference>
<gene>
    <name evidence="7" type="ORF">THTE_0878</name>
</gene>
<dbReference type="PANTHER" id="PTHR32071:SF117">
    <property type="entry name" value="PTS-DEPENDENT DIHYDROXYACETONE KINASE OPERON REGULATORY PROTEIN-RELATED"/>
    <property type="match status" value="1"/>
</dbReference>
<evidence type="ECO:0000256" key="4">
    <source>
        <dbReference type="ARBA" id="ARBA00023125"/>
    </source>
</evidence>
<dbReference type="EMBL" id="CP018477">
    <property type="protein sequence ID" value="ASV73480.1"/>
    <property type="molecule type" value="Genomic_DNA"/>
</dbReference>
<keyword evidence="5" id="KW-0804">Transcription</keyword>
<evidence type="ECO:0000313" key="8">
    <source>
        <dbReference type="Proteomes" id="UP000215086"/>
    </source>
</evidence>
<keyword evidence="4" id="KW-0238">DNA-binding</keyword>